<accession>E1QJY6</accession>
<keyword evidence="4" id="KW-1185">Reference proteome</keyword>
<dbReference type="RefSeq" id="WP_013259318.1">
    <property type="nucleotide sequence ID" value="NC_014365.1"/>
</dbReference>
<dbReference type="AlphaFoldDB" id="E1QJY6"/>
<evidence type="ECO:0000256" key="1">
    <source>
        <dbReference type="ARBA" id="ARBA00022801"/>
    </source>
</evidence>
<dbReference type="KEGG" id="dbr:Deba_2521"/>
<sequence>MSDLLNVALVHCSLTHGDLAGNQALLLELGRKAAGLGADIIVNTEMGLSGYGFDSRAEIAPLAQTLESPVVRSFGELSAACGVYLALGLANRDPESDIYYNAAILFGPDGRPQAMHRKITAESKWACPGEPRQNDIAVTPWGAVGLLICSETYFSLIPRAMALKGVDLLLTPANWPPSGLDPANLWRARAIENGMYLAACNRAGQDKRMNMDKARSHLFDPQGNDLLRPVDSEPRILMAQLPLRGGRLDATDQRRARLNTRKPGSYHYIYSQLNRIKEPGPYLGLPEPGLMDVHTLGLDRNQKSADLVARLAALPDAPNRLAVLPAAAGRLLGPSEMAEAARRLGAHLVCHAARQEGVMLFSPDQEPRTWVVAAGGPTEPPVVDLGPARVGLCIATDFLHPELALALAKRGCDVAAVSGAELASAELHVLSMRNLERLTVALAHDNGCLISSPPEGHQRGALLETQGAGACHLALDTSLGRHKTYEERLDYQLLLDQNA</sequence>
<dbReference type="OrthoDB" id="9811121at2"/>
<dbReference type="InterPro" id="IPR036526">
    <property type="entry name" value="C-N_Hydrolase_sf"/>
</dbReference>
<evidence type="ECO:0000313" key="3">
    <source>
        <dbReference type="EMBL" id="ADK85879.1"/>
    </source>
</evidence>
<dbReference type="PROSITE" id="PS50263">
    <property type="entry name" value="CN_HYDROLASE"/>
    <property type="match status" value="1"/>
</dbReference>
<evidence type="ECO:0000259" key="2">
    <source>
        <dbReference type="PROSITE" id="PS50263"/>
    </source>
</evidence>
<dbReference type="PANTHER" id="PTHR43674">
    <property type="entry name" value="NITRILASE C965.09-RELATED"/>
    <property type="match status" value="1"/>
</dbReference>
<dbReference type="EMBL" id="CP002085">
    <property type="protein sequence ID" value="ADK85879.1"/>
    <property type="molecule type" value="Genomic_DNA"/>
</dbReference>
<dbReference type="GO" id="GO:0016811">
    <property type="term" value="F:hydrolase activity, acting on carbon-nitrogen (but not peptide) bonds, in linear amides"/>
    <property type="evidence" value="ECO:0007669"/>
    <property type="project" value="TreeGrafter"/>
</dbReference>
<dbReference type="HOGENOM" id="CLU_033802_0_0_7"/>
<gene>
    <name evidence="3" type="ordered locus">Deba_2521</name>
</gene>
<proteinExistence type="predicted"/>
<protein>
    <submittedName>
        <fullName evidence="3">Nitrilase/cyanide hydratase and apolipoprotein N-acyltransferase</fullName>
    </submittedName>
</protein>
<organism evidence="3 4">
    <name type="scientific">Desulfarculus baarsii (strain ATCC 33931 / DSM 2075 / LMG 7858 / VKM B-1802 / 2st14)</name>
    <dbReference type="NCBI Taxonomy" id="644282"/>
    <lineage>
        <taxon>Bacteria</taxon>
        <taxon>Pseudomonadati</taxon>
        <taxon>Thermodesulfobacteriota</taxon>
        <taxon>Desulfarculia</taxon>
        <taxon>Desulfarculales</taxon>
        <taxon>Desulfarculaceae</taxon>
        <taxon>Desulfarculus</taxon>
    </lineage>
</organism>
<keyword evidence="1" id="KW-0378">Hydrolase</keyword>
<dbReference type="InterPro" id="IPR050345">
    <property type="entry name" value="Aliph_Amidase/BUP"/>
</dbReference>
<evidence type="ECO:0000313" key="4">
    <source>
        <dbReference type="Proteomes" id="UP000009047"/>
    </source>
</evidence>
<dbReference type="InterPro" id="IPR003010">
    <property type="entry name" value="C-N_Hydrolase"/>
</dbReference>
<dbReference type="SUPFAM" id="SSF56317">
    <property type="entry name" value="Carbon-nitrogen hydrolase"/>
    <property type="match status" value="2"/>
</dbReference>
<dbReference type="eggNOG" id="COG0388">
    <property type="taxonomic scope" value="Bacteria"/>
</dbReference>
<dbReference type="Pfam" id="PF00795">
    <property type="entry name" value="CN_hydrolase"/>
    <property type="match status" value="1"/>
</dbReference>
<reference evidence="3 4" key="1">
    <citation type="journal article" date="2010" name="Stand. Genomic Sci.">
        <title>Complete genome sequence of Desulfarculus baarsii type strain (2st14).</title>
        <authorList>
            <person name="Sun H."/>
            <person name="Spring S."/>
            <person name="Lapidus A."/>
            <person name="Davenport K."/>
            <person name="Del Rio T.G."/>
            <person name="Tice H."/>
            <person name="Nolan M."/>
            <person name="Copeland A."/>
            <person name="Cheng J.F."/>
            <person name="Lucas S."/>
            <person name="Tapia R."/>
            <person name="Goodwin L."/>
            <person name="Pitluck S."/>
            <person name="Ivanova N."/>
            <person name="Pagani I."/>
            <person name="Mavromatis K."/>
            <person name="Ovchinnikova G."/>
            <person name="Pati A."/>
            <person name="Chen A."/>
            <person name="Palaniappan K."/>
            <person name="Hauser L."/>
            <person name="Chang Y.J."/>
            <person name="Jeffries C.D."/>
            <person name="Detter J.C."/>
            <person name="Han C."/>
            <person name="Rohde M."/>
            <person name="Brambilla E."/>
            <person name="Goker M."/>
            <person name="Woyke T."/>
            <person name="Bristow J."/>
            <person name="Eisen J.A."/>
            <person name="Markowitz V."/>
            <person name="Hugenholtz P."/>
            <person name="Kyrpides N.C."/>
            <person name="Klenk H.P."/>
            <person name="Land M."/>
        </authorList>
    </citation>
    <scope>NUCLEOTIDE SEQUENCE [LARGE SCALE GENOMIC DNA]</scope>
    <source>
        <strain evidence="4">ATCC 33931 / DSM 2075 / LMG 7858 / VKM B-1802 / 2st14</strain>
    </source>
</reference>
<name>E1QJY6_DESB2</name>
<dbReference type="Proteomes" id="UP000009047">
    <property type="component" value="Chromosome"/>
</dbReference>
<feature type="domain" description="CN hydrolase" evidence="2">
    <location>
        <begin position="5"/>
        <end position="243"/>
    </location>
</feature>
<dbReference type="PANTHER" id="PTHR43674:SF16">
    <property type="entry name" value="CARBON-NITROGEN FAMILY, PUTATIVE (AFU_ORTHOLOGUE AFUA_5G02350)-RELATED"/>
    <property type="match status" value="1"/>
</dbReference>
<dbReference type="CDD" id="cd07197">
    <property type="entry name" value="nitrilase"/>
    <property type="match status" value="1"/>
</dbReference>
<dbReference type="Gene3D" id="3.60.110.10">
    <property type="entry name" value="Carbon-nitrogen hydrolase"/>
    <property type="match status" value="2"/>
</dbReference>
<dbReference type="STRING" id="644282.Deba_2521"/>